<evidence type="ECO:0000313" key="1">
    <source>
        <dbReference type="EMBL" id="GID53460.1"/>
    </source>
</evidence>
<dbReference type="EMBL" id="BOMG01000028">
    <property type="protein sequence ID" value="GID53460.1"/>
    <property type="molecule type" value="Genomic_DNA"/>
</dbReference>
<name>A0ABQ3X4Y9_9ACTN</name>
<proteinExistence type="predicted"/>
<accession>A0ABQ3X4Y9</accession>
<protein>
    <recommendedName>
        <fullName evidence="3">GNAT family N-acetyltransferase</fullName>
    </recommendedName>
</protein>
<evidence type="ECO:0008006" key="3">
    <source>
        <dbReference type="Google" id="ProtNLM"/>
    </source>
</evidence>
<organism evidence="1 2">
    <name type="scientific">Actinoplanes couchii</name>
    <dbReference type="NCBI Taxonomy" id="403638"/>
    <lineage>
        <taxon>Bacteria</taxon>
        <taxon>Bacillati</taxon>
        <taxon>Actinomycetota</taxon>
        <taxon>Actinomycetes</taxon>
        <taxon>Micromonosporales</taxon>
        <taxon>Micromonosporaceae</taxon>
        <taxon>Actinoplanes</taxon>
    </lineage>
</organism>
<dbReference type="RefSeq" id="WP_307837633.1">
    <property type="nucleotide sequence ID" value="NZ_BAAAQE010000016.1"/>
</dbReference>
<reference evidence="1 2" key="1">
    <citation type="submission" date="2021-01" db="EMBL/GenBank/DDBJ databases">
        <title>Whole genome shotgun sequence of Actinoplanes couchii NBRC 106145.</title>
        <authorList>
            <person name="Komaki H."/>
            <person name="Tamura T."/>
        </authorList>
    </citation>
    <scope>NUCLEOTIDE SEQUENCE [LARGE SCALE GENOMIC DNA]</scope>
    <source>
        <strain evidence="1 2">NBRC 106145</strain>
    </source>
</reference>
<keyword evidence="2" id="KW-1185">Reference proteome</keyword>
<dbReference type="Proteomes" id="UP000612282">
    <property type="component" value="Unassembled WGS sequence"/>
</dbReference>
<gene>
    <name evidence="1" type="ORF">Aco03nite_018640</name>
</gene>
<sequence length="49" mass="5499">MSLNVVENGRRTGAVAFYEATGWRYTHTSIADWTGPDGAQVRLRHYSAE</sequence>
<comment type="caution">
    <text evidence="1">The sequence shown here is derived from an EMBL/GenBank/DDBJ whole genome shotgun (WGS) entry which is preliminary data.</text>
</comment>
<evidence type="ECO:0000313" key="2">
    <source>
        <dbReference type="Proteomes" id="UP000612282"/>
    </source>
</evidence>